<dbReference type="GO" id="GO:0010038">
    <property type="term" value="P:response to metal ion"/>
    <property type="evidence" value="ECO:0007669"/>
    <property type="project" value="InterPro"/>
</dbReference>
<evidence type="ECO:0000313" key="3">
    <source>
        <dbReference type="Proteomes" id="UP000178385"/>
    </source>
</evidence>
<dbReference type="GO" id="GO:0005507">
    <property type="term" value="F:copper ion binding"/>
    <property type="evidence" value="ECO:0007669"/>
    <property type="project" value="TreeGrafter"/>
</dbReference>
<proteinExistence type="inferred from homology"/>
<dbReference type="InterPro" id="IPR015867">
    <property type="entry name" value="N-reg_PII/ATP_PRibTrfase_C"/>
</dbReference>
<dbReference type="Gene3D" id="3.30.70.120">
    <property type="match status" value="1"/>
</dbReference>
<organism evidence="2 3">
    <name type="scientific">Candidatus Buchananbacteria bacterium RIFCSPHIGHO2_01_FULL_47_11b</name>
    <dbReference type="NCBI Taxonomy" id="1797537"/>
    <lineage>
        <taxon>Bacteria</taxon>
        <taxon>Candidatus Buchananiibacteriota</taxon>
    </lineage>
</organism>
<name>A0A1G1Y3Y6_9BACT</name>
<evidence type="ECO:0000313" key="2">
    <source>
        <dbReference type="EMBL" id="OGY46904.1"/>
    </source>
</evidence>
<dbReference type="InterPro" id="IPR011322">
    <property type="entry name" value="N-reg_PII-like_a/b"/>
</dbReference>
<gene>
    <name evidence="2" type="ORF">A2840_01555</name>
</gene>
<dbReference type="PANTHER" id="PTHR23419">
    <property type="entry name" value="DIVALENT CATION TOLERANCE CUTA-RELATED"/>
    <property type="match status" value="1"/>
</dbReference>
<sequence>MIEITVTCKNQAEADTIAAVLLQQRLIACANSFSVRSVYRWKGKIERSREVLMIMKTTLAQVKSVKKIIFELHSYELPVITIANKSSAPEVEAWVQKVIHN</sequence>
<dbReference type="InterPro" id="IPR004323">
    <property type="entry name" value="Ion_tolerance_CutA"/>
</dbReference>
<evidence type="ECO:0008006" key="4">
    <source>
        <dbReference type="Google" id="ProtNLM"/>
    </source>
</evidence>
<dbReference type="PANTHER" id="PTHR23419:SF8">
    <property type="entry name" value="FI09726P"/>
    <property type="match status" value="1"/>
</dbReference>
<reference evidence="2 3" key="1">
    <citation type="journal article" date="2016" name="Nat. Commun.">
        <title>Thousands of microbial genomes shed light on interconnected biogeochemical processes in an aquifer system.</title>
        <authorList>
            <person name="Anantharaman K."/>
            <person name="Brown C.T."/>
            <person name="Hug L.A."/>
            <person name="Sharon I."/>
            <person name="Castelle C.J."/>
            <person name="Probst A.J."/>
            <person name="Thomas B.C."/>
            <person name="Singh A."/>
            <person name="Wilkins M.J."/>
            <person name="Karaoz U."/>
            <person name="Brodie E.L."/>
            <person name="Williams K.H."/>
            <person name="Hubbard S.S."/>
            <person name="Banfield J.F."/>
        </authorList>
    </citation>
    <scope>NUCLEOTIDE SEQUENCE [LARGE SCALE GENOMIC DNA]</scope>
</reference>
<protein>
    <recommendedName>
        <fullName evidence="4">Divalent-cation tolerance protein CutA</fullName>
    </recommendedName>
</protein>
<dbReference type="AlphaFoldDB" id="A0A1G1Y3Y6"/>
<accession>A0A1G1Y3Y6</accession>
<comment type="similarity">
    <text evidence="1">Belongs to the CutA family.</text>
</comment>
<comment type="caution">
    <text evidence="2">The sequence shown here is derived from an EMBL/GenBank/DDBJ whole genome shotgun (WGS) entry which is preliminary data.</text>
</comment>
<dbReference type="EMBL" id="MHIG01000021">
    <property type="protein sequence ID" value="OGY46904.1"/>
    <property type="molecule type" value="Genomic_DNA"/>
</dbReference>
<evidence type="ECO:0000256" key="1">
    <source>
        <dbReference type="ARBA" id="ARBA00010169"/>
    </source>
</evidence>
<dbReference type="Pfam" id="PF03091">
    <property type="entry name" value="CutA1"/>
    <property type="match status" value="1"/>
</dbReference>
<dbReference type="Proteomes" id="UP000178385">
    <property type="component" value="Unassembled WGS sequence"/>
</dbReference>
<dbReference type="SUPFAM" id="SSF54913">
    <property type="entry name" value="GlnB-like"/>
    <property type="match status" value="1"/>
</dbReference>